<gene>
    <name evidence="4" type="ORF">C7K55_05385</name>
</gene>
<dbReference type="GO" id="GO:0004222">
    <property type="term" value="F:metalloendopeptidase activity"/>
    <property type="evidence" value="ECO:0007669"/>
    <property type="project" value="TreeGrafter"/>
</dbReference>
<dbReference type="AlphaFoldDB" id="A0A2P7MXR8"/>
<feature type="region of interest" description="Disordered" evidence="2">
    <location>
        <begin position="1"/>
        <end position="30"/>
    </location>
</feature>
<dbReference type="InterPro" id="IPR016047">
    <property type="entry name" value="M23ase_b-sheet_dom"/>
</dbReference>
<sequence length="182" mass="19271">MPQELPGHVSVPDVRLPGSEGSLARGALPAPGLDPAAPPLAYPLAQPAESLDPWGWRYSERRSAWRLHTGIDLAAPQGTVVLASRAGRVLLVESISGYGTTVLLDHGEGWQTLYAHLHEAIVVNGVWLEQGQPLGMVGMTGSATGPHLHFELRRQGAELLALDPTPHLPPPSLPPVLATISP</sequence>
<dbReference type="Gene3D" id="2.70.70.10">
    <property type="entry name" value="Glucose Permease (Domain IIA)"/>
    <property type="match status" value="1"/>
</dbReference>
<dbReference type="PANTHER" id="PTHR21666">
    <property type="entry name" value="PEPTIDASE-RELATED"/>
    <property type="match status" value="1"/>
</dbReference>
<accession>A0A2P7MXR8</accession>
<organism evidence="4 5">
    <name type="scientific">Cyanobium usitatum str. Tous</name>
    <dbReference type="NCBI Taxonomy" id="2116684"/>
    <lineage>
        <taxon>Bacteria</taxon>
        <taxon>Bacillati</taxon>
        <taxon>Cyanobacteriota</taxon>
        <taxon>Cyanophyceae</taxon>
        <taxon>Synechococcales</taxon>
        <taxon>Prochlorococcaceae</taxon>
        <taxon>Cyanobium</taxon>
    </lineage>
</organism>
<dbReference type="InterPro" id="IPR050570">
    <property type="entry name" value="Cell_wall_metabolism_enzyme"/>
</dbReference>
<evidence type="ECO:0000313" key="5">
    <source>
        <dbReference type="Proteomes" id="UP000243002"/>
    </source>
</evidence>
<keyword evidence="5" id="KW-1185">Reference proteome</keyword>
<evidence type="ECO:0000259" key="3">
    <source>
        <dbReference type="Pfam" id="PF01551"/>
    </source>
</evidence>
<proteinExistence type="predicted"/>
<evidence type="ECO:0000313" key="4">
    <source>
        <dbReference type="EMBL" id="PSJ06029.1"/>
    </source>
</evidence>
<dbReference type="Pfam" id="PF01551">
    <property type="entry name" value="Peptidase_M23"/>
    <property type="match status" value="1"/>
</dbReference>
<comment type="caution">
    <text evidence="4">The sequence shown here is derived from an EMBL/GenBank/DDBJ whole genome shotgun (WGS) entry which is preliminary data.</text>
</comment>
<dbReference type="CDD" id="cd12797">
    <property type="entry name" value="M23_peptidase"/>
    <property type="match status" value="1"/>
</dbReference>
<feature type="domain" description="M23ase beta-sheet core" evidence="3">
    <location>
        <begin position="67"/>
        <end position="158"/>
    </location>
</feature>
<reference evidence="4 5" key="1">
    <citation type="journal article" date="2018" name="Environ. Microbiol.">
        <title>Ecological and genomic features of two widespread freshwater picocyanobacteria.</title>
        <authorList>
            <person name="Cabello-Yeves P.J."/>
            <person name="Picazo A."/>
            <person name="Camacho A."/>
            <person name="Callieri C."/>
            <person name="Rosselli R."/>
            <person name="Roda-Garcia J.J."/>
            <person name="Coutinho F.H."/>
            <person name="Rodriguez-Valera F."/>
        </authorList>
    </citation>
    <scope>NUCLEOTIDE SEQUENCE [LARGE SCALE GENOMIC DNA]</scope>
    <source>
        <strain evidence="4 5">Tous</strain>
    </source>
</reference>
<dbReference type="InterPro" id="IPR011055">
    <property type="entry name" value="Dup_hybrid_motif"/>
</dbReference>
<protein>
    <submittedName>
        <fullName evidence="4">M23 family peptidase</fullName>
    </submittedName>
</protein>
<dbReference type="OrthoDB" id="507840at2"/>
<dbReference type="PANTHER" id="PTHR21666:SF289">
    <property type="entry name" value="L-ALA--D-GLU ENDOPEPTIDASE"/>
    <property type="match status" value="1"/>
</dbReference>
<evidence type="ECO:0000256" key="1">
    <source>
        <dbReference type="ARBA" id="ARBA00022729"/>
    </source>
</evidence>
<keyword evidence="1" id="KW-0732">Signal</keyword>
<name>A0A2P7MXR8_9CYAN</name>
<dbReference type="EMBL" id="PXXO01000005">
    <property type="protein sequence ID" value="PSJ06029.1"/>
    <property type="molecule type" value="Genomic_DNA"/>
</dbReference>
<dbReference type="SUPFAM" id="SSF51261">
    <property type="entry name" value="Duplicated hybrid motif"/>
    <property type="match status" value="1"/>
</dbReference>
<evidence type="ECO:0000256" key="2">
    <source>
        <dbReference type="SAM" id="MobiDB-lite"/>
    </source>
</evidence>
<dbReference type="Proteomes" id="UP000243002">
    <property type="component" value="Unassembled WGS sequence"/>
</dbReference>